<dbReference type="Proteomes" id="UP000244940">
    <property type="component" value="Unassembled WGS sequence"/>
</dbReference>
<dbReference type="PANTHER" id="PTHR30386">
    <property type="entry name" value="MEMBRANE FUSION SUBUNIT OF EMRAB-TOLC MULTIDRUG EFFLUX PUMP"/>
    <property type="match status" value="1"/>
</dbReference>
<dbReference type="AlphaFoldDB" id="A0A2U2CCJ8"/>
<evidence type="ECO:0000313" key="13">
    <source>
        <dbReference type="EMBL" id="PWE29615.1"/>
    </source>
</evidence>
<dbReference type="PRINTS" id="PR01490">
    <property type="entry name" value="RTXTOXIND"/>
</dbReference>
<keyword evidence="4 9" id="KW-1003">Cell membrane</keyword>
<dbReference type="Pfam" id="PF25994">
    <property type="entry name" value="HH_AprE"/>
    <property type="match status" value="1"/>
</dbReference>
<evidence type="ECO:0000256" key="5">
    <source>
        <dbReference type="ARBA" id="ARBA00022519"/>
    </source>
</evidence>
<feature type="transmembrane region" description="Helical" evidence="9">
    <location>
        <begin position="21"/>
        <end position="42"/>
    </location>
</feature>
<comment type="caution">
    <text evidence="13">The sequence shown here is derived from an EMBL/GenBank/DDBJ whole genome shotgun (WGS) entry which is preliminary data.</text>
</comment>
<name>A0A2U2CCJ8_9RHOB</name>
<keyword evidence="5 9" id="KW-0997">Cell inner membrane</keyword>
<evidence type="ECO:0000259" key="12">
    <source>
        <dbReference type="Pfam" id="PF26002"/>
    </source>
</evidence>
<evidence type="ECO:0000256" key="6">
    <source>
        <dbReference type="ARBA" id="ARBA00022692"/>
    </source>
</evidence>
<organism evidence="13 14">
    <name type="scientific">Pararhodobacter marinus</name>
    <dbReference type="NCBI Taxonomy" id="2184063"/>
    <lineage>
        <taxon>Bacteria</taxon>
        <taxon>Pseudomonadati</taxon>
        <taxon>Pseudomonadota</taxon>
        <taxon>Alphaproteobacteria</taxon>
        <taxon>Rhodobacterales</taxon>
        <taxon>Paracoccaceae</taxon>
        <taxon>Pararhodobacter</taxon>
    </lineage>
</organism>
<feature type="domain" description="AprE-like long alpha-helical hairpin" evidence="11">
    <location>
        <begin position="99"/>
        <end position="281"/>
    </location>
</feature>
<evidence type="ECO:0000256" key="8">
    <source>
        <dbReference type="ARBA" id="ARBA00023136"/>
    </source>
</evidence>
<evidence type="ECO:0000256" key="7">
    <source>
        <dbReference type="ARBA" id="ARBA00022989"/>
    </source>
</evidence>
<comment type="subcellular location">
    <subcellularLocation>
        <location evidence="1 9">Cell inner membrane</location>
        <topology evidence="1 9">Single-pass membrane protein</topology>
    </subcellularLocation>
</comment>
<keyword evidence="10" id="KW-0175">Coiled coil</keyword>
<keyword evidence="14" id="KW-1185">Reference proteome</keyword>
<evidence type="ECO:0000256" key="4">
    <source>
        <dbReference type="ARBA" id="ARBA00022475"/>
    </source>
</evidence>
<reference evidence="13 14" key="1">
    <citation type="submission" date="2018-05" db="EMBL/GenBank/DDBJ databases">
        <title>Pararhodobacter marina sp. nov., isolated from deep-sea water of the Indian Ocean.</title>
        <authorList>
            <person name="Lai Q.Sr."/>
            <person name="Liu X."/>
            <person name="Shao Z."/>
        </authorList>
    </citation>
    <scope>NUCLEOTIDE SEQUENCE [LARGE SCALE GENOMIC DNA]</scope>
    <source>
        <strain evidence="13 14">CIC4N-9</strain>
    </source>
</reference>
<evidence type="ECO:0000256" key="2">
    <source>
        <dbReference type="ARBA" id="ARBA00009477"/>
    </source>
</evidence>
<dbReference type="GO" id="GO:0015031">
    <property type="term" value="P:protein transport"/>
    <property type="evidence" value="ECO:0007669"/>
    <property type="project" value="InterPro"/>
</dbReference>
<keyword evidence="3 9" id="KW-0813">Transport</keyword>
<feature type="domain" description="AprE-like beta-barrel" evidence="12">
    <location>
        <begin position="328"/>
        <end position="416"/>
    </location>
</feature>
<evidence type="ECO:0000256" key="10">
    <source>
        <dbReference type="SAM" id="Coils"/>
    </source>
</evidence>
<keyword evidence="7 9" id="KW-1133">Transmembrane helix</keyword>
<sequence length="439" mass="47858">MDGGRDTMADPPDVAEMDPKGPFALGLASCAVLVLGLVGWAATAAITSAVVAIGTVAVAPYSHPVQHVDGGVIEQVYVHEGQEVEAGDLLVRLDGSDLRAALDPLEQQIVEAEARLVRLRAERDGLDFPVLAVEDMRDRARVAALGAQLRLYDARRDTFERQQAQLQERRRQTEAQLQGMIDQRTELLAETEILQAELRNQQTLRAQGLAVASQVNFLARARAQLSRDRVALNALERELRGQVAEIAMQSAALVAARRESAEQDFADTGLALIDLHARRATLLARLDAYDLRAPTSGVVHRLAQLGPHSVLRPAEEVMQIVTPPSDPVLTVRVRPDDVDHIGLGQLAYLRFPGLAGRELPDLTGLVTNLSAASFIDELTGTQYFRADIHPTEQTLAILGRDALIPGMSVQAFLATGERTPLAYLVDPLRDHFLRALREP</sequence>
<accession>A0A2U2CCJ8</accession>
<dbReference type="EMBL" id="QEYD01000004">
    <property type="protein sequence ID" value="PWE29615.1"/>
    <property type="molecule type" value="Genomic_DNA"/>
</dbReference>
<dbReference type="OrthoDB" id="9810980at2"/>
<dbReference type="InterPro" id="IPR050739">
    <property type="entry name" value="MFP"/>
</dbReference>
<evidence type="ECO:0000256" key="1">
    <source>
        <dbReference type="ARBA" id="ARBA00004377"/>
    </source>
</evidence>
<dbReference type="InterPro" id="IPR058982">
    <property type="entry name" value="Beta-barrel_AprE"/>
</dbReference>
<evidence type="ECO:0000259" key="11">
    <source>
        <dbReference type="Pfam" id="PF25994"/>
    </source>
</evidence>
<protein>
    <recommendedName>
        <fullName evidence="9">Membrane fusion protein (MFP) family protein</fullName>
    </recommendedName>
</protein>
<dbReference type="Pfam" id="PF26002">
    <property type="entry name" value="Beta-barrel_AprE"/>
    <property type="match status" value="1"/>
</dbReference>
<feature type="coiled-coil region" evidence="10">
    <location>
        <begin position="149"/>
        <end position="190"/>
    </location>
</feature>
<comment type="similarity">
    <text evidence="2 9">Belongs to the membrane fusion protein (MFP) (TC 8.A.1) family.</text>
</comment>
<dbReference type="NCBIfam" id="TIGR01843">
    <property type="entry name" value="type_I_hlyD"/>
    <property type="match status" value="1"/>
</dbReference>
<dbReference type="InterPro" id="IPR010129">
    <property type="entry name" value="T1SS_HlyD"/>
</dbReference>
<keyword evidence="8 9" id="KW-0472">Membrane</keyword>
<evidence type="ECO:0000256" key="3">
    <source>
        <dbReference type="ARBA" id="ARBA00022448"/>
    </source>
</evidence>
<gene>
    <name evidence="13" type="ORF">C4N9_07675</name>
</gene>
<dbReference type="GO" id="GO:0005886">
    <property type="term" value="C:plasma membrane"/>
    <property type="evidence" value="ECO:0007669"/>
    <property type="project" value="UniProtKB-SubCell"/>
</dbReference>
<evidence type="ECO:0000256" key="9">
    <source>
        <dbReference type="RuleBase" id="RU365093"/>
    </source>
</evidence>
<dbReference type="InterPro" id="IPR058781">
    <property type="entry name" value="HH_AprE-like"/>
</dbReference>
<dbReference type="PANTHER" id="PTHR30386:SF17">
    <property type="entry name" value="ALKALINE PROTEASE SECRETION PROTEIN APRE"/>
    <property type="match status" value="1"/>
</dbReference>
<evidence type="ECO:0000313" key="14">
    <source>
        <dbReference type="Proteomes" id="UP000244940"/>
    </source>
</evidence>
<proteinExistence type="inferred from homology"/>
<dbReference type="Gene3D" id="2.40.50.100">
    <property type="match status" value="1"/>
</dbReference>
<keyword evidence="6 9" id="KW-0812">Transmembrane</keyword>